<sequence length="36" mass="4046">MGIDVNEIHTLICRTISLGIYSNCSRVIEDEELPNP</sequence>
<dbReference type="EMBL" id="JACXVP010000008">
    <property type="protein sequence ID" value="KAG5592134.1"/>
    <property type="molecule type" value="Genomic_DNA"/>
</dbReference>
<gene>
    <name evidence="1" type="ORF">H5410_042648</name>
</gene>
<comment type="caution">
    <text evidence="1">The sequence shown here is derived from an EMBL/GenBank/DDBJ whole genome shotgun (WGS) entry which is preliminary data.</text>
</comment>
<feature type="non-terminal residue" evidence="1">
    <location>
        <position position="36"/>
    </location>
</feature>
<organism evidence="1 2">
    <name type="scientific">Solanum commersonii</name>
    <name type="common">Commerson's wild potato</name>
    <name type="synonym">Commerson's nightshade</name>
    <dbReference type="NCBI Taxonomy" id="4109"/>
    <lineage>
        <taxon>Eukaryota</taxon>
        <taxon>Viridiplantae</taxon>
        <taxon>Streptophyta</taxon>
        <taxon>Embryophyta</taxon>
        <taxon>Tracheophyta</taxon>
        <taxon>Spermatophyta</taxon>
        <taxon>Magnoliopsida</taxon>
        <taxon>eudicotyledons</taxon>
        <taxon>Gunneridae</taxon>
        <taxon>Pentapetalae</taxon>
        <taxon>asterids</taxon>
        <taxon>lamiids</taxon>
        <taxon>Solanales</taxon>
        <taxon>Solanaceae</taxon>
        <taxon>Solanoideae</taxon>
        <taxon>Solaneae</taxon>
        <taxon>Solanum</taxon>
    </lineage>
</organism>
<reference evidence="1 2" key="1">
    <citation type="submission" date="2020-09" db="EMBL/GenBank/DDBJ databases">
        <title>De no assembly of potato wild relative species, Solanum commersonii.</title>
        <authorList>
            <person name="Cho K."/>
        </authorList>
    </citation>
    <scope>NUCLEOTIDE SEQUENCE [LARGE SCALE GENOMIC DNA]</scope>
    <source>
        <strain evidence="1">LZ3.2</strain>
        <tissue evidence="1">Leaf</tissue>
    </source>
</reference>
<dbReference type="Proteomes" id="UP000824120">
    <property type="component" value="Chromosome 8"/>
</dbReference>
<evidence type="ECO:0000313" key="1">
    <source>
        <dbReference type="EMBL" id="KAG5592134.1"/>
    </source>
</evidence>
<accession>A0A9J5XZ77</accession>
<evidence type="ECO:0000313" key="2">
    <source>
        <dbReference type="Proteomes" id="UP000824120"/>
    </source>
</evidence>
<keyword evidence="2" id="KW-1185">Reference proteome</keyword>
<dbReference type="AlphaFoldDB" id="A0A9J5XZ77"/>
<proteinExistence type="predicted"/>
<name>A0A9J5XZ77_SOLCO</name>
<protein>
    <submittedName>
        <fullName evidence="1">Uncharacterized protein</fullName>
    </submittedName>
</protein>